<sequence length="54" mass="6046">MKLSAAETAICRMARKFSRKKLNIPLKKFPMLRKKSENQLKPEGSVKASGSLPT</sequence>
<reference evidence="2" key="1">
    <citation type="submission" date="2016-10" db="EMBL/GenBank/DDBJ databases">
        <title>Sequence of Gallionella enrichment culture.</title>
        <authorList>
            <person name="Poehlein A."/>
            <person name="Muehling M."/>
            <person name="Daniel R."/>
        </authorList>
    </citation>
    <scope>NUCLEOTIDE SEQUENCE</scope>
</reference>
<comment type="caution">
    <text evidence="2">The sequence shown here is derived from an EMBL/GenBank/DDBJ whole genome shotgun (WGS) entry which is preliminary data.</text>
</comment>
<dbReference type="AlphaFoldDB" id="A0A1J5PMW1"/>
<dbReference type="EMBL" id="MLJW01005016">
    <property type="protein sequence ID" value="OIQ68932.1"/>
    <property type="molecule type" value="Genomic_DNA"/>
</dbReference>
<proteinExistence type="predicted"/>
<gene>
    <name evidence="2" type="ORF">GALL_494720</name>
</gene>
<protein>
    <submittedName>
        <fullName evidence="2">Uncharacterized protein</fullName>
    </submittedName>
</protein>
<name>A0A1J5PMW1_9ZZZZ</name>
<feature type="region of interest" description="Disordered" evidence="1">
    <location>
        <begin position="33"/>
        <end position="54"/>
    </location>
</feature>
<accession>A0A1J5PMW1</accession>
<evidence type="ECO:0000256" key="1">
    <source>
        <dbReference type="SAM" id="MobiDB-lite"/>
    </source>
</evidence>
<evidence type="ECO:0000313" key="2">
    <source>
        <dbReference type="EMBL" id="OIQ68932.1"/>
    </source>
</evidence>
<organism evidence="2">
    <name type="scientific">mine drainage metagenome</name>
    <dbReference type="NCBI Taxonomy" id="410659"/>
    <lineage>
        <taxon>unclassified sequences</taxon>
        <taxon>metagenomes</taxon>
        <taxon>ecological metagenomes</taxon>
    </lineage>
</organism>